<dbReference type="GO" id="GO:0008897">
    <property type="term" value="F:holo-[acyl-carrier-protein] synthase activity"/>
    <property type="evidence" value="ECO:0007669"/>
    <property type="project" value="InterPro"/>
</dbReference>
<proteinExistence type="inferred from homology"/>
<dbReference type="Pfam" id="PF01648">
    <property type="entry name" value="ACPS"/>
    <property type="match status" value="1"/>
</dbReference>
<feature type="domain" description="4'-phosphopantetheinyl transferase" evidence="3">
    <location>
        <begin position="101"/>
        <end position="199"/>
    </location>
</feature>
<dbReference type="InterPro" id="IPR037143">
    <property type="entry name" value="4-PPantetheinyl_Trfase_dom_sf"/>
</dbReference>
<accession>A0A4Z0C1C9</accession>
<reference evidence="4 5" key="1">
    <citation type="submission" date="2019-03" db="EMBL/GenBank/DDBJ databases">
        <title>Ramlibacter rhizophilus CCTCC AB2015357, whole genome shotgun sequence.</title>
        <authorList>
            <person name="Zhang X."/>
            <person name="Feng G."/>
            <person name="Zhu H."/>
        </authorList>
    </citation>
    <scope>NUCLEOTIDE SEQUENCE [LARGE SCALE GENOMIC DNA]</scope>
    <source>
        <strain evidence="4 5">CCTCC AB2015357</strain>
    </source>
</reference>
<sequence>MELWHVPLRLPPAELDRASGMLDESERARAACFHHPLHAQRYIASHAALRLILGRALDRSPRALSFRLGPAGRPELDTQVLHFNLAHADDHALVGISRAQAVGVDIECPGTAELDELDETVFSALERAAIAACAPQERARARLRAWVRKEALLKAAGCGLDDDVHRLSVSVGPEARILASDHPQLRTEDWHVADLPSPDAWIGAVATRGPLPDWTLREWSWAA</sequence>
<dbReference type="GO" id="GO:0000287">
    <property type="term" value="F:magnesium ion binding"/>
    <property type="evidence" value="ECO:0007669"/>
    <property type="project" value="InterPro"/>
</dbReference>
<keyword evidence="2 4" id="KW-0808">Transferase</keyword>
<dbReference type="GO" id="GO:0019878">
    <property type="term" value="P:lysine biosynthetic process via aminoadipic acid"/>
    <property type="evidence" value="ECO:0007669"/>
    <property type="project" value="TreeGrafter"/>
</dbReference>
<dbReference type="RefSeq" id="WP_135283614.1">
    <property type="nucleotide sequence ID" value="NZ_SMLL01000001.1"/>
</dbReference>
<name>A0A4Z0C1C9_9BURK</name>
<keyword evidence="5" id="KW-1185">Reference proteome</keyword>
<dbReference type="EMBL" id="SMLL01000001">
    <property type="protein sequence ID" value="TFZ04732.1"/>
    <property type="molecule type" value="Genomic_DNA"/>
</dbReference>
<comment type="caution">
    <text evidence="4">The sequence shown here is derived from an EMBL/GenBank/DDBJ whole genome shotgun (WGS) entry which is preliminary data.</text>
</comment>
<dbReference type="Proteomes" id="UP000297564">
    <property type="component" value="Unassembled WGS sequence"/>
</dbReference>
<dbReference type="AlphaFoldDB" id="A0A4Z0C1C9"/>
<evidence type="ECO:0000313" key="5">
    <source>
        <dbReference type="Proteomes" id="UP000297564"/>
    </source>
</evidence>
<comment type="similarity">
    <text evidence="1">Belongs to the P-Pant transferase superfamily. Gsp/Sfp/HetI/AcpT family.</text>
</comment>
<evidence type="ECO:0000259" key="3">
    <source>
        <dbReference type="Pfam" id="PF01648"/>
    </source>
</evidence>
<dbReference type="InterPro" id="IPR050559">
    <property type="entry name" value="P-Pant_transferase_sf"/>
</dbReference>
<gene>
    <name evidence="4" type="ORF">EZ242_03000</name>
</gene>
<dbReference type="PANTHER" id="PTHR12215:SF10">
    <property type="entry name" value="L-AMINOADIPATE-SEMIALDEHYDE DEHYDROGENASE-PHOSPHOPANTETHEINYL TRANSFERASE"/>
    <property type="match status" value="1"/>
</dbReference>
<dbReference type="Gene3D" id="3.90.470.20">
    <property type="entry name" value="4'-phosphopantetheinyl transferase domain"/>
    <property type="match status" value="2"/>
</dbReference>
<evidence type="ECO:0000256" key="1">
    <source>
        <dbReference type="ARBA" id="ARBA00010990"/>
    </source>
</evidence>
<dbReference type="GO" id="GO:0005829">
    <property type="term" value="C:cytosol"/>
    <property type="evidence" value="ECO:0007669"/>
    <property type="project" value="TreeGrafter"/>
</dbReference>
<protein>
    <submittedName>
        <fullName evidence="4">4'-phosphopantetheinyl transferase superfamily protein</fullName>
    </submittedName>
</protein>
<dbReference type="PANTHER" id="PTHR12215">
    <property type="entry name" value="PHOSPHOPANTETHEINE TRANSFERASE"/>
    <property type="match status" value="1"/>
</dbReference>
<evidence type="ECO:0000313" key="4">
    <source>
        <dbReference type="EMBL" id="TFZ04732.1"/>
    </source>
</evidence>
<dbReference type="OrthoDB" id="9808281at2"/>
<dbReference type="InterPro" id="IPR008278">
    <property type="entry name" value="4-PPantetheinyl_Trfase_dom"/>
</dbReference>
<organism evidence="4 5">
    <name type="scientific">Ramlibacter rhizophilus</name>
    <dbReference type="NCBI Taxonomy" id="1781167"/>
    <lineage>
        <taxon>Bacteria</taxon>
        <taxon>Pseudomonadati</taxon>
        <taxon>Pseudomonadota</taxon>
        <taxon>Betaproteobacteria</taxon>
        <taxon>Burkholderiales</taxon>
        <taxon>Comamonadaceae</taxon>
        <taxon>Ramlibacter</taxon>
    </lineage>
</organism>
<dbReference type="SUPFAM" id="SSF56214">
    <property type="entry name" value="4'-phosphopantetheinyl transferase"/>
    <property type="match status" value="2"/>
</dbReference>
<evidence type="ECO:0000256" key="2">
    <source>
        <dbReference type="ARBA" id="ARBA00022679"/>
    </source>
</evidence>